<reference evidence="5" key="1">
    <citation type="submission" date="2023-05" db="EMBL/GenBank/DDBJ databases">
        <title>Nepenthes gracilis genome sequencing.</title>
        <authorList>
            <person name="Fukushima K."/>
        </authorList>
    </citation>
    <scope>NUCLEOTIDE SEQUENCE</scope>
    <source>
        <strain evidence="5">SING2019-196</strain>
    </source>
</reference>
<keyword evidence="6" id="KW-1185">Reference proteome</keyword>
<accession>A0AAD3S9D9</accession>
<dbReference type="InterPro" id="IPR019734">
    <property type="entry name" value="TPR_rpt"/>
</dbReference>
<dbReference type="EMBL" id="BSYO01000006">
    <property type="protein sequence ID" value="GMH06654.1"/>
    <property type="molecule type" value="Genomic_DNA"/>
</dbReference>
<dbReference type="SMART" id="SM00028">
    <property type="entry name" value="TPR"/>
    <property type="match status" value="3"/>
</dbReference>
<proteinExistence type="predicted"/>
<dbReference type="PANTHER" id="PTHR45586">
    <property type="entry name" value="TPR REPEAT-CONTAINING PROTEIN PA4667"/>
    <property type="match status" value="1"/>
</dbReference>
<feature type="region of interest" description="Disordered" evidence="3">
    <location>
        <begin position="428"/>
        <end position="449"/>
    </location>
</feature>
<keyword evidence="2" id="KW-0802">TPR repeat</keyword>
<keyword evidence="1" id="KW-0677">Repeat</keyword>
<gene>
    <name evidence="5" type="ORF">Nepgr_008494</name>
</gene>
<organism evidence="5 6">
    <name type="scientific">Nepenthes gracilis</name>
    <name type="common">Slender pitcher plant</name>
    <dbReference type="NCBI Taxonomy" id="150966"/>
    <lineage>
        <taxon>Eukaryota</taxon>
        <taxon>Viridiplantae</taxon>
        <taxon>Streptophyta</taxon>
        <taxon>Embryophyta</taxon>
        <taxon>Tracheophyta</taxon>
        <taxon>Spermatophyta</taxon>
        <taxon>Magnoliopsida</taxon>
        <taxon>eudicotyledons</taxon>
        <taxon>Gunneridae</taxon>
        <taxon>Pentapetalae</taxon>
        <taxon>Caryophyllales</taxon>
        <taxon>Nepenthaceae</taxon>
        <taxon>Nepenthes</taxon>
    </lineage>
</organism>
<dbReference type="PANTHER" id="PTHR45586:SF1">
    <property type="entry name" value="LIPOPOLYSACCHARIDE ASSEMBLY PROTEIN B"/>
    <property type="match status" value="1"/>
</dbReference>
<feature type="transmembrane region" description="Helical" evidence="4">
    <location>
        <begin position="154"/>
        <end position="179"/>
    </location>
</feature>
<evidence type="ECO:0000313" key="5">
    <source>
        <dbReference type="EMBL" id="GMH06654.1"/>
    </source>
</evidence>
<feature type="transmembrane region" description="Helical" evidence="4">
    <location>
        <begin position="21"/>
        <end position="39"/>
    </location>
</feature>
<dbReference type="AlphaFoldDB" id="A0AAD3S9D9"/>
<evidence type="ECO:0000313" key="6">
    <source>
        <dbReference type="Proteomes" id="UP001279734"/>
    </source>
</evidence>
<dbReference type="Proteomes" id="UP001279734">
    <property type="component" value="Unassembled WGS sequence"/>
</dbReference>
<sequence length="449" mass="50468">MATKQIWFGVSGYLLRKLNGILFELCGVAVLVPIIVLGGNDLVHPSSVDCGEIKYLVDLSPFMSCSRFLEPENLFYIKLRGGGYGGAPVEVGVSDKVIDGIALEDFLVARVPEGLLVLVLNFSATTTSLFPLGLSSSGSSSPLRGMQSGPKFRFLCLLLFILALHLHCYKIATLLLKWAPTQPMHPPSIFTVLLGSLNARPVAALPVQMSVNIEQDRDTQNDTFDSEVMYMKLLEQDPRNVEALKVLINGKMRKGKIKEAVKDVERLIDIEPDEVEWRLLQALCYEMAGQLSKAKRLFKEILKERPLMLRALHGLAMVMHKNHEGSAVFEMLNKALELASRERRVTEERNIRILIAQLIVIKGDLDGGLKKFQDLVNDNPRDFRPYLCQGIIYSLQDKKKEAEEQFEIYRRNSSSTNPSFLLPDLELLRSQPIDEERPTKTSRIGEDKT</sequence>
<comment type="caution">
    <text evidence="5">The sequence shown here is derived from an EMBL/GenBank/DDBJ whole genome shotgun (WGS) entry which is preliminary data.</text>
</comment>
<dbReference type="InterPro" id="IPR011990">
    <property type="entry name" value="TPR-like_helical_dom_sf"/>
</dbReference>
<evidence type="ECO:0000256" key="4">
    <source>
        <dbReference type="SAM" id="Phobius"/>
    </source>
</evidence>
<evidence type="ECO:0000256" key="3">
    <source>
        <dbReference type="SAM" id="MobiDB-lite"/>
    </source>
</evidence>
<dbReference type="Gene3D" id="1.25.40.10">
    <property type="entry name" value="Tetratricopeptide repeat domain"/>
    <property type="match status" value="1"/>
</dbReference>
<name>A0AAD3S9D9_NEPGR</name>
<feature type="compositionally biased region" description="Basic and acidic residues" evidence="3">
    <location>
        <begin position="432"/>
        <end position="449"/>
    </location>
</feature>
<keyword evidence="4" id="KW-1133">Transmembrane helix</keyword>
<protein>
    <submittedName>
        <fullName evidence="5">Uncharacterized protein</fullName>
    </submittedName>
</protein>
<evidence type="ECO:0000256" key="2">
    <source>
        <dbReference type="ARBA" id="ARBA00022803"/>
    </source>
</evidence>
<dbReference type="SUPFAM" id="SSF48452">
    <property type="entry name" value="TPR-like"/>
    <property type="match status" value="1"/>
</dbReference>
<keyword evidence="4" id="KW-0472">Membrane</keyword>
<dbReference type="InterPro" id="IPR051012">
    <property type="entry name" value="CellSynth/LPSAsmb/PSIAsmb"/>
</dbReference>
<evidence type="ECO:0000256" key="1">
    <source>
        <dbReference type="ARBA" id="ARBA00022737"/>
    </source>
</evidence>
<keyword evidence="4" id="KW-0812">Transmembrane</keyword>